<comment type="similarity">
    <text evidence="2">Belongs to the agmatine deiminase family.</text>
</comment>
<dbReference type="SUPFAM" id="SSF55909">
    <property type="entry name" value="Pentein"/>
    <property type="match status" value="1"/>
</dbReference>
<organism evidence="3 4">
    <name type="scientific">Oceanibacterium hippocampi</name>
    <dbReference type="NCBI Taxonomy" id="745714"/>
    <lineage>
        <taxon>Bacteria</taxon>
        <taxon>Pseudomonadati</taxon>
        <taxon>Pseudomonadota</taxon>
        <taxon>Alphaproteobacteria</taxon>
        <taxon>Sneathiellales</taxon>
        <taxon>Sneathiellaceae</taxon>
        <taxon>Oceanibacterium</taxon>
    </lineage>
</organism>
<dbReference type="PANTHER" id="PTHR31377:SF0">
    <property type="entry name" value="AGMATINE DEIMINASE-RELATED"/>
    <property type="match status" value="1"/>
</dbReference>
<dbReference type="InterPro" id="IPR007466">
    <property type="entry name" value="Peptidyl-Arg-deiminase_porph"/>
</dbReference>
<gene>
    <name evidence="2 3" type="primary">aguA</name>
    <name evidence="3" type="ORF">OCH7691_01833</name>
</gene>
<dbReference type="EC" id="3.5.3.12" evidence="2"/>
<dbReference type="Gene3D" id="3.75.10.10">
    <property type="entry name" value="L-arginine/glycine Amidinotransferase, Chain A"/>
    <property type="match status" value="1"/>
</dbReference>
<accession>A0A1Y5SM67</accession>
<dbReference type="PANTHER" id="PTHR31377">
    <property type="entry name" value="AGMATINE DEIMINASE-RELATED"/>
    <property type="match status" value="1"/>
</dbReference>
<keyword evidence="4" id="KW-1185">Reference proteome</keyword>
<reference evidence="3 4" key="1">
    <citation type="submission" date="2017-03" db="EMBL/GenBank/DDBJ databases">
        <authorList>
            <person name="Afonso C.L."/>
            <person name="Miller P.J."/>
            <person name="Scott M.A."/>
            <person name="Spackman E."/>
            <person name="Goraichik I."/>
            <person name="Dimitrov K.M."/>
            <person name="Suarez D.L."/>
            <person name="Swayne D.E."/>
        </authorList>
    </citation>
    <scope>NUCLEOTIDE SEQUENCE [LARGE SCALE GENOMIC DNA]</scope>
    <source>
        <strain evidence="3 4">CECT 7691</strain>
    </source>
</reference>
<dbReference type="OrthoDB" id="9808013at2"/>
<dbReference type="GO" id="GO:0047632">
    <property type="term" value="F:agmatine deiminase activity"/>
    <property type="evidence" value="ECO:0007669"/>
    <property type="project" value="UniProtKB-UniRule"/>
</dbReference>
<evidence type="ECO:0000313" key="4">
    <source>
        <dbReference type="Proteomes" id="UP000193200"/>
    </source>
</evidence>
<dbReference type="InterPro" id="IPR017754">
    <property type="entry name" value="Agmatine_deiminase"/>
</dbReference>
<dbReference type="NCBIfam" id="TIGR03380">
    <property type="entry name" value="agmatine_aguA"/>
    <property type="match status" value="1"/>
</dbReference>
<protein>
    <recommendedName>
        <fullName evidence="2">Putative agmatine deiminase</fullName>
        <ecNumber evidence="2">3.5.3.12</ecNumber>
    </recommendedName>
    <alternativeName>
        <fullName evidence="2">Agmatine iminohydrolase</fullName>
    </alternativeName>
</protein>
<dbReference type="GO" id="GO:0004668">
    <property type="term" value="F:protein-arginine deiminase activity"/>
    <property type="evidence" value="ECO:0007669"/>
    <property type="project" value="InterPro"/>
</dbReference>
<dbReference type="AlphaFoldDB" id="A0A1Y5SM67"/>
<proteinExistence type="inferred from homology"/>
<comment type="catalytic activity">
    <reaction evidence="2">
        <text>agmatine + H2O = N-carbamoylputrescine + NH4(+)</text>
        <dbReference type="Rhea" id="RHEA:18037"/>
        <dbReference type="ChEBI" id="CHEBI:15377"/>
        <dbReference type="ChEBI" id="CHEBI:28938"/>
        <dbReference type="ChEBI" id="CHEBI:58145"/>
        <dbReference type="ChEBI" id="CHEBI:58318"/>
        <dbReference type="EC" id="3.5.3.12"/>
    </reaction>
</comment>
<dbReference type="InParanoid" id="A0A1Y5SM67"/>
<evidence type="ECO:0000313" key="3">
    <source>
        <dbReference type="EMBL" id="SLN43766.1"/>
    </source>
</evidence>
<dbReference type="Proteomes" id="UP000193200">
    <property type="component" value="Unassembled WGS sequence"/>
</dbReference>
<dbReference type="Pfam" id="PF04371">
    <property type="entry name" value="PAD_porph"/>
    <property type="match status" value="1"/>
</dbReference>
<evidence type="ECO:0000256" key="1">
    <source>
        <dbReference type="ARBA" id="ARBA00022801"/>
    </source>
</evidence>
<feature type="active site" description="Amidino-cysteine intermediate" evidence="2">
    <location>
        <position position="330"/>
    </location>
</feature>
<dbReference type="RefSeq" id="WP_085883063.1">
    <property type="nucleotide sequence ID" value="NZ_FWFR01000001.1"/>
</dbReference>
<dbReference type="GO" id="GO:0009446">
    <property type="term" value="P:putrescine biosynthetic process"/>
    <property type="evidence" value="ECO:0007669"/>
    <property type="project" value="InterPro"/>
</dbReference>
<evidence type="ECO:0000256" key="2">
    <source>
        <dbReference type="HAMAP-Rule" id="MF_01841"/>
    </source>
</evidence>
<dbReference type="EMBL" id="FWFR01000001">
    <property type="protein sequence ID" value="SLN43766.1"/>
    <property type="molecule type" value="Genomic_DNA"/>
</dbReference>
<sequence length="346" mass="37606">MSETPANLGFRMPAEWAPHARCWMAWPCRAELWGEEIREARLAFAEVASEIAAFEPVTMVARPEDVPEASMRCGAGVDVLPRSLDDSWMRDIGPTFLLDGAGQLAGVDWQFNAWGGKYPPFDQDARIAAEILEHLDVRSFQAPLILEGGSIHVDGEGTCLVTEQCLLNPNRNPSLDRAAIERHLKDYLGVRTIIWLGQGLENDETDGHIDNLACFARPGLVLLHDCTDSDDANYRVSQEARERLAQARDAAGNPIEVVGLPQPKAQFHNGERMPLSYVNFYLANGAVIMPAFDDSADKKAAAILAEVFPDRVVVPVSGTVIATGGGNIHCITQQQPAAAPAGGNED</sequence>
<name>A0A1Y5SM67_9PROT</name>
<dbReference type="HAMAP" id="MF_01841">
    <property type="entry name" value="Agmatine_deimin"/>
    <property type="match status" value="1"/>
</dbReference>
<keyword evidence="1 2" id="KW-0378">Hydrolase</keyword>